<protein>
    <submittedName>
        <fullName evidence="4">Rhamnogalacturonan acetylesterase</fullName>
    </submittedName>
</protein>
<sequence length="246" mass="27981">MKIISLILTLFWFASSIEDFRATHVFMIGDSTMANKPERNLPEYGWGQVLNHFFTDAIVVDNHAKNGRSSKSFIDEGSWEKVITQVQKGDYVIIQFGHNDQKSDTARYTGPFDTYQDNLKRFINETKEKGGIPILCTSIVRRLFNENGTLRDSHGDYLTGVKQVANETGVYFIDMEAKTRKLVESMGQEKSKQLYLFFESGIYPHRPEGKEDNTHLSQLGAFTIAGLAVEEMKALDIPLVKQLVEK</sequence>
<dbReference type="AlphaFoldDB" id="A0A0H4PJ94"/>
<dbReference type="PATRIC" id="fig|320787.5.peg.4087"/>
<keyword evidence="5" id="KW-1185">Reference proteome</keyword>
<evidence type="ECO:0000313" key="5">
    <source>
        <dbReference type="Proteomes" id="UP000036520"/>
    </source>
</evidence>
<evidence type="ECO:0000256" key="2">
    <source>
        <dbReference type="ARBA" id="ARBA00022801"/>
    </source>
</evidence>
<dbReference type="InterPro" id="IPR036514">
    <property type="entry name" value="SGNH_hydro_sf"/>
</dbReference>
<evidence type="ECO:0000313" key="4">
    <source>
        <dbReference type="EMBL" id="AKP53105.1"/>
    </source>
</evidence>
<dbReference type="GO" id="GO:0016788">
    <property type="term" value="F:hydrolase activity, acting on ester bonds"/>
    <property type="evidence" value="ECO:0007669"/>
    <property type="project" value="UniProtKB-ARBA"/>
</dbReference>
<dbReference type="OrthoDB" id="9807041at2"/>
<comment type="similarity">
    <text evidence="1">Belongs to the 'GDSL' lipolytic enzyme family.</text>
</comment>
<dbReference type="RefSeq" id="WP_048643246.1">
    <property type="nucleotide sequence ID" value="NZ_CAXBGM010000047.1"/>
</dbReference>
<dbReference type="SUPFAM" id="SSF52266">
    <property type="entry name" value="SGNH hydrolase"/>
    <property type="match status" value="1"/>
</dbReference>
<dbReference type="InterPro" id="IPR013830">
    <property type="entry name" value="SGNH_hydro"/>
</dbReference>
<evidence type="ECO:0000259" key="3">
    <source>
        <dbReference type="Pfam" id="PF13472"/>
    </source>
</evidence>
<dbReference type="STRING" id="320787.CA2015_3730"/>
<dbReference type="PANTHER" id="PTHR43695:SF1">
    <property type="entry name" value="RHAMNOGALACTURONAN ACETYLESTERASE"/>
    <property type="match status" value="1"/>
</dbReference>
<dbReference type="InterPro" id="IPR037459">
    <property type="entry name" value="RhgT-like"/>
</dbReference>
<evidence type="ECO:0000256" key="1">
    <source>
        <dbReference type="ARBA" id="ARBA00008668"/>
    </source>
</evidence>
<dbReference type="Gene3D" id="3.40.50.1110">
    <property type="entry name" value="SGNH hydrolase"/>
    <property type="match status" value="1"/>
</dbReference>
<gene>
    <name evidence="4" type="ORF">CA2015_3730</name>
</gene>
<keyword evidence="2" id="KW-0378">Hydrolase</keyword>
<name>A0A0H4PJ94_9BACT</name>
<organism evidence="4 5">
    <name type="scientific">Cyclobacterium amurskyense</name>
    <dbReference type="NCBI Taxonomy" id="320787"/>
    <lineage>
        <taxon>Bacteria</taxon>
        <taxon>Pseudomonadati</taxon>
        <taxon>Bacteroidota</taxon>
        <taxon>Cytophagia</taxon>
        <taxon>Cytophagales</taxon>
        <taxon>Cyclobacteriaceae</taxon>
        <taxon>Cyclobacterium</taxon>
    </lineage>
</organism>
<reference evidence="4 5" key="1">
    <citation type="submission" date="2015-07" db="EMBL/GenBank/DDBJ databases">
        <authorList>
            <person name="Kim K.M."/>
        </authorList>
    </citation>
    <scope>NUCLEOTIDE SEQUENCE [LARGE SCALE GENOMIC DNA]</scope>
    <source>
        <strain evidence="4 5">KCTC 12363</strain>
    </source>
</reference>
<accession>A0A0H4PJ94</accession>
<proteinExistence type="inferred from homology"/>
<feature type="domain" description="SGNH hydrolase-type esterase" evidence="3">
    <location>
        <begin position="28"/>
        <end position="183"/>
    </location>
</feature>
<dbReference type="CDD" id="cd01821">
    <property type="entry name" value="Rhamnogalacturan_acetylesterase_like"/>
    <property type="match status" value="1"/>
</dbReference>
<dbReference type="PANTHER" id="PTHR43695">
    <property type="entry name" value="PUTATIVE (AFU_ORTHOLOGUE AFUA_2G17250)-RELATED"/>
    <property type="match status" value="1"/>
</dbReference>
<dbReference type="Proteomes" id="UP000036520">
    <property type="component" value="Chromosome"/>
</dbReference>
<dbReference type="Pfam" id="PF13472">
    <property type="entry name" value="Lipase_GDSL_2"/>
    <property type="match status" value="1"/>
</dbReference>
<dbReference type="KEGG" id="camu:CA2015_3730"/>
<dbReference type="EMBL" id="CP012040">
    <property type="protein sequence ID" value="AKP53105.1"/>
    <property type="molecule type" value="Genomic_DNA"/>
</dbReference>